<accession>A0ACC2D985</accession>
<protein>
    <submittedName>
        <fullName evidence="1">Uncharacterized protein</fullName>
    </submittedName>
</protein>
<organism evidence="1 2">
    <name type="scientific">Diphasiastrum complanatum</name>
    <name type="common">Issler's clubmoss</name>
    <name type="synonym">Lycopodium complanatum</name>
    <dbReference type="NCBI Taxonomy" id="34168"/>
    <lineage>
        <taxon>Eukaryota</taxon>
        <taxon>Viridiplantae</taxon>
        <taxon>Streptophyta</taxon>
        <taxon>Embryophyta</taxon>
        <taxon>Tracheophyta</taxon>
        <taxon>Lycopodiopsida</taxon>
        <taxon>Lycopodiales</taxon>
        <taxon>Lycopodiaceae</taxon>
        <taxon>Lycopodioideae</taxon>
        <taxon>Diphasiastrum</taxon>
    </lineage>
</organism>
<keyword evidence="2" id="KW-1185">Reference proteome</keyword>
<gene>
    <name evidence="1" type="ORF">O6H91_07G120300</name>
</gene>
<reference evidence="2" key="1">
    <citation type="journal article" date="2024" name="Proc. Natl. Acad. Sci. U.S.A.">
        <title>Extraordinary preservation of gene collinearity over three hundred million years revealed in homosporous lycophytes.</title>
        <authorList>
            <person name="Li C."/>
            <person name="Wickell D."/>
            <person name="Kuo L.Y."/>
            <person name="Chen X."/>
            <person name="Nie B."/>
            <person name="Liao X."/>
            <person name="Peng D."/>
            <person name="Ji J."/>
            <person name="Jenkins J."/>
            <person name="Williams M."/>
            <person name="Shu S."/>
            <person name="Plott C."/>
            <person name="Barry K."/>
            <person name="Rajasekar S."/>
            <person name="Grimwood J."/>
            <person name="Han X."/>
            <person name="Sun S."/>
            <person name="Hou Z."/>
            <person name="He W."/>
            <person name="Dai G."/>
            <person name="Sun C."/>
            <person name="Schmutz J."/>
            <person name="Leebens-Mack J.H."/>
            <person name="Li F.W."/>
            <person name="Wang L."/>
        </authorList>
    </citation>
    <scope>NUCLEOTIDE SEQUENCE [LARGE SCALE GENOMIC DNA]</scope>
    <source>
        <strain evidence="2">cv. PW_Plant_1</strain>
    </source>
</reference>
<comment type="caution">
    <text evidence="1">The sequence shown here is derived from an EMBL/GenBank/DDBJ whole genome shotgun (WGS) entry which is preliminary data.</text>
</comment>
<evidence type="ECO:0000313" key="2">
    <source>
        <dbReference type="Proteomes" id="UP001162992"/>
    </source>
</evidence>
<proteinExistence type="predicted"/>
<sequence>MFNCILWVWYGMPFITKNNILLLSINALGATLESVYISLFITFAPRKEKLKALSTVLLELMLFSVIATLSLLIIPPTKKELFVGSISAVITTLMYAAPLSIMRMVIETKSVEFMPFWPSFLVIINSTIWLFYGLFGRDFFVLVTSERHNGSILEI</sequence>
<dbReference type="Proteomes" id="UP001162992">
    <property type="component" value="Chromosome 7"/>
</dbReference>
<evidence type="ECO:0000313" key="1">
    <source>
        <dbReference type="EMBL" id="KAJ7550827.1"/>
    </source>
</evidence>
<dbReference type="EMBL" id="CM055098">
    <property type="protein sequence ID" value="KAJ7550827.1"/>
    <property type="molecule type" value="Genomic_DNA"/>
</dbReference>
<name>A0ACC2D985_DIPCM</name>